<organism evidence="1 2">
    <name type="scientific">Stegodyphus mimosarum</name>
    <name type="common">African social velvet spider</name>
    <dbReference type="NCBI Taxonomy" id="407821"/>
    <lineage>
        <taxon>Eukaryota</taxon>
        <taxon>Metazoa</taxon>
        <taxon>Ecdysozoa</taxon>
        <taxon>Arthropoda</taxon>
        <taxon>Chelicerata</taxon>
        <taxon>Arachnida</taxon>
        <taxon>Araneae</taxon>
        <taxon>Araneomorphae</taxon>
        <taxon>Entelegynae</taxon>
        <taxon>Eresoidea</taxon>
        <taxon>Eresidae</taxon>
        <taxon>Stegodyphus</taxon>
    </lineage>
</organism>
<reference evidence="1 2" key="1">
    <citation type="submission" date="2013-11" db="EMBL/GenBank/DDBJ databases">
        <title>Genome sequencing of Stegodyphus mimosarum.</title>
        <authorList>
            <person name="Bechsgaard J."/>
        </authorList>
    </citation>
    <scope>NUCLEOTIDE SEQUENCE [LARGE SCALE GENOMIC DNA]</scope>
</reference>
<name>A0A087UNV2_STEMI</name>
<gene>
    <name evidence="1" type="ORF">X975_05319</name>
</gene>
<keyword evidence="2" id="KW-1185">Reference proteome</keyword>
<dbReference type="Proteomes" id="UP000054359">
    <property type="component" value="Unassembled WGS sequence"/>
</dbReference>
<sequence length="67" mass="7563">MSMAFLNIDVRLLCDNELLRDKISPISYFLSTAHLIVHSTHDAYNLRSIMKGIFLLSPGPDSPMTKL</sequence>
<dbReference type="AlphaFoldDB" id="A0A087UNV2"/>
<proteinExistence type="predicted"/>
<evidence type="ECO:0000313" key="2">
    <source>
        <dbReference type="Proteomes" id="UP000054359"/>
    </source>
</evidence>
<protein>
    <submittedName>
        <fullName evidence="1">Uncharacterized protein</fullName>
    </submittedName>
</protein>
<evidence type="ECO:0000313" key="1">
    <source>
        <dbReference type="EMBL" id="KFM79041.1"/>
    </source>
</evidence>
<dbReference type="EMBL" id="KK120790">
    <property type="protein sequence ID" value="KFM79041.1"/>
    <property type="molecule type" value="Genomic_DNA"/>
</dbReference>
<accession>A0A087UNV2</accession>
<feature type="non-terminal residue" evidence="1">
    <location>
        <position position="67"/>
    </location>
</feature>